<evidence type="ECO:0000313" key="3">
    <source>
        <dbReference type="Proteomes" id="UP000030136"/>
    </source>
</evidence>
<dbReference type="Proteomes" id="UP000030136">
    <property type="component" value="Unassembled WGS sequence"/>
</dbReference>
<name>A0A2X4SDY0_9PORP</name>
<evidence type="ECO:0000313" key="2">
    <source>
        <dbReference type="EMBL" id="SQH72262.1"/>
    </source>
</evidence>
<accession>A0A2X4SDY0</accession>
<dbReference type="KEGG" id="pcre:NCTC12858_00068"/>
<evidence type="ECO:0000313" key="4">
    <source>
        <dbReference type="Proteomes" id="UP000249300"/>
    </source>
</evidence>
<protein>
    <submittedName>
        <fullName evidence="2">Uncharacterized protein</fullName>
    </submittedName>
</protein>
<dbReference type="AlphaFoldDB" id="A0A2X4SDY0"/>
<gene>
    <name evidence="1" type="ORF">HQ38_06855</name>
    <name evidence="2" type="ORF">NCTC12858_00068</name>
</gene>
<evidence type="ECO:0000313" key="1">
    <source>
        <dbReference type="EMBL" id="KGN94236.1"/>
    </source>
</evidence>
<dbReference type="EMBL" id="LS483447">
    <property type="protein sequence ID" value="SQH72262.1"/>
    <property type="molecule type" value="Genomic_DNA"/>
</dbReference>
<reference evidence="1 3" key="1">
    <citation type="submission" date="2014-08" db="EMBL/GenBank/DDBJ databases">
        <title>Porphyromonas crevioricanis strain:COT-253_OH1447 Genome sequencing.</title>
        <authorList>
            <person name="Wallis C."/>
            <person name="Deusch O."/>
            <person name="O'Flynn C."/>
            <person name="Davis I."/>
            <person name="Jospin G."/>
            <person name="Darling A.E."/>
            <person name="Coil D.A."/>
            <person name="Alexiev A."/>
            <person name="Horsfall A."/>
            <person name="Kirkwood N."/>
            <person name="Harris S."/>
            <person name="Eisen J.A."/>
        </authorList>
    </citation>
    <scope>NUCLEOTIDE SEQUENCE [LARGE SCALE GENOMIC DNA]</scope>
    <source>
        <strain evidence="3">COT-253 OH1447</strain>
        <strain evidence="1">COT-253_OH1447</strain>
    </source>
</reference>
<organism evidence="2 4">
    <name type="scientific">Porphyromonas crevioricanis</name>
    <dbReference type="NCBI Taxonomy" id="393921"/>
    <lineage>
        <taxon>Bacteria</taxon>
        <taxon>Pseudomonadati</taxon>
        <taxon>Bacteroidota</taxon>
        <taxon>Bacteroidia</taxon>
        <taxon>Bacteroidales</taxon>
        <taxon>Porphyromonadaceae</taxon>
        <taxon>Porphyromonas</taxon>
    </lineage>
</organism>
<sequence length="66" mass="7683">MTRYLLCRLGIRGYNDRYTPHSQSQSLQDYCILQSVHKGLPFSKDCCVDYQKAVLEILKVLPISIY</sequence>
<keyword evidence="4" id="KW-1185">Reference proteome</keyword>
<reference evidence="2 4" key="2">
    <citation type="submission" date="2018-06" db="EMBL/GenBank/DDBJ databases">
        <authorList>
            <consortium name="Pathogen Informatics"/>
            <person name="Doyle S."/>
        </authorList>
    </citation>
    <scope>NUCLEOTIDE SEQUENCE [LARGE SCALE GENOMIC DNA]</scope>
    <source>
        <strain evidence="2 4">NCTC12858</strain>
    </source>
</reference>
<dbReference type="Proteomes" id="UP000249300">
    <property type="component" value="Chromosome 1"/>
</dbReference>
<dbReference type="EMBL" id="JQJC01000020">
    <property type="protein sequence ID" value="KGN94236.1"/>
    <property type="molecule type" value="Genomic_DNA"/>
</dbReference>
<proteinExistence type="predicted"/>